<dbReference type="InterPro" id="IPR036396">
    <property type="entry name" value="Cyt_P450_sf"/>
</dbReference>
<dbReference type="GO" id="GO:0016705">
    <property type="term" value="F:oxidoreductase activity, acting on paired donors, with incorporation or reduction of molecular oxygen"/>
    <property type="evidence" value="ECO:0007669"/>
    <property type="project" value="InterPro"/>
</dbReference>
<organism evidence="6 7">
    <name type="scientific">Gonapodya prolifera (strain JEL478)</name>
    <name type="common">Monoblepharis prolifera</name>
    <dbReference type="NCBI Taxonomy" id="1344416"/>
    <lineage>
        <taxon>Eukaryota</taxon>
        <taxon>Fungi</taxon>
        <taxon>Fungi incertae sedis</taxon>
        <taxon>Chytridiomycota</taxon>
        <taxon>Chytridiomycota incertae sedis</taxon>
        <taxon>Monoblepharidomycetes</taxon>
        <taxon>Monoblepharidales</taxon>
        <taxon>Gonapodyaceae</taxon>
        <taxon>Gonapodya</taxon>
    </lineage>
</organism>
<dbReference type="OrthoDB" id="1470350at2759"/>
<dbReference type="GO" id="GO:0005506">
    <property type="term" value="F:iron ion binding"/>
    <property type="evidence" value="ECO:0007669"/>
    <property type="project" value="InterPro"/>
</dbReference>
<comment type="similarity">
    <text evidence="1">Belongs to the cytochrome P450 family.</text>
</comment>
<feature type="transmembrane region" description="Helical" evidence="5">
    <location>
        <begin position="20"/>
        <end position="36"/>
    </location>
</feature>
<evidence type="ECO:0000256" key="3">
    <source>
        <dbReference type="ARBA" id="ARBA00023002"/>
    </source>
</evidence>
<dbReference type="Pfam" id="PF00067">
    <property type="entry name" value="p450"/>
    <property type="match status" value="1"/>
</dbReference>
<evidence type="ECO:0000313" key="7">
    <source>
        <dbReference type="Proteomes" id="UP000070544"/>
    </source>
</evidence>
<keyword evidence="3" id="KW-0560">Oxidoreductase</keyword>
<proteinExistence type="inferred from homology"/>
<dbReference type="Gene3D" id="1.10.630.10">
    <property type="entry name" value="Cytochrome P450"/>
    <property type="match status" value="1"/>
</dbReference>
<evidence type="ECO:0000313" key="6">
    <source>
        <dbReference type="EMBL" id="KXS18985.1"/>
    </source>
</evidence>
<sequence length="555" mass="61551">MESLFPDSLVSFITTTPTPIVVLIIAGWMLGLLVFAHPDRGLFTPPADSGPSKVKTAEGVSMWGNVWRLAEEDVHDYILFGTLKYAHPTPAFRLTMPLRQLFILSSKRDVAHVLDDTSSFGKPAWWMAMNNRVLGSGVANVNGDDWRKKRRVWDSSFSSSTFHSHFSSTLSTLLPHLTATFTTILSTPSAEPGVPALTDPHTLDLCPLLTSFILDLVLRTVVGTSPVSSSQERGYPLPPASHHPVVTALADIHREMDGRTLYMNVWRVAEALPWLKACGRGTRVDRKCKDVEQWLETELGSDLEKVYERKAWVREWANAHVSETGNRPSKSEIRDAIFNFIIEAFPPLLSASLWSIWCVGKTPDQAIALHAELDAPKWKNKLPSESNVAKNMVLEALRLFPPIPSIHREAFTPTPTILPQSCVPISAGDYVAHHLYSTARTIGEKGEDEDDLFAFRPGRWESAARKKEDVQSFSCGPRICPCQAMSVRVVTSILVAIFQRHELFLVGEESPSKWGERRELGAAEGVGAAIGRYQAGGKTLLPKGGVDFRVVRWGK</sequence>
<dbReference type="STRING" id="1344416.A0A139AR65"/>
<dbReference type="Proteomes" id="UP000070544">
    <property type="component" value="Unassembled WGS sequence"/>
</dbReference>
<keyword evidence="7" id="KW-1185">Reference proteome</keyword>
<protein>
    <submittedName>
        <fullName evidence="6">Cytochrome P450</fullName>
    </submittedName>
</protein>
<dbReference type="GO" id="GO:0004497">
    <property type="term" value="F:monooxygenase activity"/>
    <property type="evidence" value="ECO:0007669"/>
    <property type="project" value="InterPro"/>
</dbReference>
<keyword evidence="5" id="KW-0472">Membrane</keyword>
<dbReference type="PANTHER" id="PTHR24296">
    <property type="entry name" value="CYTOCHROME P450"/>
    <property type="match status" value="1"/>
</dbReference>
<dbReference type="GO" id="GO:0020037">
    <property type="term" value="F:heme binding"/>
    <property type="evidence" value="ECO:0007669"/>
    <property type="project" value="InterPro"/>
</dbReference>
<accession>A0A139AR65</accession>
<keyword evidence="2" id="KW-0479">Metal-binding</keyword>
<keyword evidence="5" id="KW-1133">Transmembrane helix</keyword>
<dbReference type="SUPFAM" id="SSF48264">
    <property type="entry name" value="Cytochrome P450"/>
    <property type="match status" value="1"/>
</dbReference>
<name>A0A139AR65_GONPJ</name>
<dbReference type="EMBL" id="KQ965740">
    <property type="protein sequence ID" value="KXS18985.1"/>
    <property type="molecule type" value="Genomic_DNA"/>
</dbReference>
<gene>
    <name evidence="6" type="ORF">M427DRAFT_132467</name>
</gene>
<reference evidence="6 7" key="1">
    <citation type="journal article" date="2015" name="Genome Biol. Evol.">
        <title>Phylogenomic analyses indicate that early fungi evolved digesting cell walls of algal ancestors of land plants.</title>
        <authorList>
            <person name="Chang Y."/>
            <person name="Wang S."/>
            <person name="Sekimoto S."/>
            <person name="Aerts A.L."/>
            <person name="Choi C."/>
            <person name="Clum A."/>
            <person name="LaButti K.M."/>
            <person name="Lindquist E.A."/>
            <person name="Yee Ngan C."/>
            <person name="Ohm R.A."/>
            <person name="Salamov A.A."/>
            <person name="Grigoriev I.V."/>
            <person name="Spatafora J.W."/>
            <person name="Berbee M.L."/>
        </authorList>
    </citation>
    <scope>NUCLEOTIDE SEQUENCE [LARGE SCALE GENOMIC DNA]</scope>
    <source>
        <strain evidence="6 7">JEL478</strain>
    </source>
</reference>
<keyword evidence="5" id="KW-0812">Transmembrane</keyword>
<dbReference type="AlphaFoldDB" id="A0A139AR65"/>
<dbReference type="InterPro" id="IPR001128">
    <property type="entry name" value="Cyt_P450"/>
</dbReference>
<dbReference type="CDD" id="cd00302">
    <property type="entry name" value="cytochrome_P450"/>
    <property type="match status" value="1"/>
</dbReference>
<evidence type="ECO:0000256" key="2">
    <source>
        <dbReference type="ARBA" id="ARBA00022723"/>
    </source>
</evidence>
<keyword evidence="4" id="KW-0408">Iron</keyword>
<evidence type="ECO:0000256" key="1">
    <source>
        <dbReference type="ARBA" id="ARBA00010617"/>
    </source>
</evidence>
<evidence type="ECO:0000256" key="5">
    <source>
        <dbReference type="SAM" id="Phobius"/>
    </source>
</evidence>
<evidence type="ECO:0000256" key="4">
    <source>
        <dbReference type="ARBA" id="ARBA00023004"/>
    </source>
</evidence>